<evidence type="ECO:0000313" key="2">
    <source>
        <dbReference type="Proteomes" id="UP000626092"/>
    </source>
</evidence>
<reference evidence="1" key="1">
    <citation type="submission" date="2019-11" db="EMBL/GenBank/DDBJ databases">
        <authorList>
            <person name="Liu Y."/>
            <person name="Hou J."/>
            <person name="Li T.-Q."/>
            <person name="Guan C.-H."/>
            <person name="Wu X."/>
            <person name="Wu H.-Z."/>
            <person name="Ling F."/>
            <person name="Zhang R."/>
            <person name="Shi X.-G."/>
            <person name="Ren J.-P."/>
            <person name="Chen E.-F."/>
            <person name="Sun J.-M."/>
        </authorList>
    </citation>
    <scope>NUCLEOTIDE SEQUENCE</scope>
    <source>
        <strain evidence="1">Adult_tree_wgs_1</strain>
        <tissue evidence="1">Leaves</tissue>
    </source>
</reference>
<organism evidence="1 2">
    <name type="scientific">Rhododendron simsii</name>
    <name type="common">Sims's rhododendron</name>
    <dbReference type="NCBI Taxonomy" id="118357"/>
    <lineage>
        <taxon>Eukaryota</taxon>
        <taxon>Viridiplantae</taxon>
        <taxon>Streptophyta</taxon>
        <taxon>Embryophyta</taxon>
        <taxon>Tracheophyta</taxon>
        <taxon>Spermatophyta</taxon>
        <taxon>Magnoliopsida</taxon>
        <taxon>eudicotyledons</taxon>
        <taxon>Gunneridae</taxon>
        <taxon>Pentapetalae</taxon>
        <taxon>asterids</taxon>
        <taxon>Ericales</taxon>
        <taxon>Ericaceae</taxon>
        <taxon>Ericoideae</taxon>
        <taxon>Rhodoreae</taxon>
        <taxon>Rhododendron</taxon>
    </lineage>
</organism>
<dbReference type="InterPro" id="IPR011990">
    <property type="entry name" value="TPR-like_helical_dom_sf"/>
</dbReference>
<evidence type="ECO:0000313" key="1">
    <source>
        <dbReference type="EMBL" id="KAF7147315.1"/>
    </source>
</evidence>
<name>A0A834LSS0_RHOSS</name>
<accession>A0A834LSS0</accession>
<dbReference type="Gene3D" id="1.25.40.10">
    <property type="entry name" value="Tetratricopeptide repeat domain"/>
    <property type="match status" value="1"/>
</dbReference>
<dbReference type="AlphaFoldDB" id="A0A834LSS0"/>
<sequence>MKNAASKSINPCDSRAVANFYATQLQLCCPHGPTSYPHARRIHAHMTTSGFKPRGHILNRLIDVYCKSSHLVSSHQLFDKIPLPDIIARTKMLAA</sequence>
<gene>
    <name evidence="1" type="ORF">RHSIM_Rhsim03G0155900</name>
</gene>
<keyword evidence="2" id="KW-1185">Reference proteome</keyword>
<dbReference type="EMBL" id="WJXA01000003">
    <property type="protein sequence ID" value="KAF7147315.1"/>
    <property type="molecule type" value="Genomic_DNA"/>
</dbReference>
<dbReference type="OrthoDB" id="1716119at2759"/>
<comment type="caution">
    <text evidence="1">The sequence shown here is derived from an EMBL/GenBank/DDBJ whole genome shotgun (WGS) entry which is preliminary data.</text>
</comment>
<evidence type="ECO:0008006" key="3">
    <source>
        <dbReference type="Google" id="ProtNLM"/>
    </source>
</evidence>
<dbReference type="Proteomes" id="UP000626092">
    <property type="component" value="Unassembled WGS sequence"/>
</dbReference>
<protein>
    <recommendedName>
        <fullName evidence="3">Pentatricopeptide repeat-containing protein</fullName>
    </recommendedName>
</protein>
<proteinExistence type="predicted"/>